<dbReference type="Gene3D" id="2.10.109.10">
    <property type="entry name" value="Umud Fragment, subunit A"/>
    <property type="match status" value="1"/>
</dbReference>
<accession>X1CJK4</accession>
<dbReference type="EMBL" id="BART01026135">
    <property type="protein sequence ID" value="GAG93222.1"/>
    <property type="molecule type" value="Genomic_DNA"/>
</dbReference>
<dbReference type="GO" id="GO:0016020">
    <property type="term" value="C:membrane"/>
    <property type="evidence" value="ECO:0007669"/>
    <property type="project" value="InterPro"/>
</dbReference>
<dbReference type="GO" id="GO:0006465">
    <property type="term" value="P:signal peptide processing"/>
    <property type="evidence" value="ECO:0007669"/>
    <property type="project" value="InterPro"/>
</dbReference>
<dbReference type="NCBIfam" id="TIGR02227">
    <property type="entry name" value="sigpep_I_bact"/>
    <property type="match status" value="1"/>
</dbReference>
<dbReference type="AlphaFoldDB" id="X1CJK4"/>
<feature type="non-terminal residue" evidence="3">
    <location>
        <position position="279"/>
    </location>
</feature>
<dbReference type="GO" id="GO:0004252">
    <property type="term" value="F:serine-type endopeptidase activity"/>
    <property type="evidence" value="ECO:0007669"/>
    <property type="project" value="InterPro"/>
</dbReference>
<name>X1CJK4_9ZZZZ</name>
<comment type="similarity">
    <text evidence="1">Belongs to the peptidase S26 family.</text>
</comment>
<gene>
    <name evidence="3" type="ORF">S01H4_46712</name>
</gene>
<evidence type="ECO:0000313" key="3">
    <source>
        <dbReference type="EMBL" id="GAG93222.1"/>
    </source>
</evidence>
<dbReference type="PANTHER" id="PTHR43390">
    <property type="entry name" value="SIGNAL PEPTIDASE I"/>
    <property type="match status" value="1"/>
</dbReference>
<evidence type="ECO:0000259" key="2">
    <source>
        <dbReference type="Pfam" id="PF10502"/>
    </source>
</evidence>
<comment type="caution">
    <text evidence="3">The sequence shown here is derived from an EMBL/GenBank/DDBJ whole genome shotgun (WGS) entry which is preliminary data.</text>
</comment>
<dbReference type="InterPro" id="IPR000223">
    <property type="entry name" value="Pept_S26A_signal_pept_1"/>
</dbReference>
<dbReference type="InterPro" id="IPR019533">
    <property type="entry name" value="Peptidase_S26"/>
</dbReference>
<dbReference type="InterPro" id="IPR036286">
    <property type="entry name" value="LexA/Signal_pep-like_sf"/>
</dbReference>
<evidence type="ECO:0000256" key="1">
    <source>
        <dbReference type="ARBA" id="ARBA00009370"/>
    </source>
</evidence>
<protein>
    <recommendedName>
        <fullName evidence="2">Peptidase S26 domain-containing protein</fullName>
    </recommendedName>
</protein>
<reference evidence="3" key="1">
    <citation type="journal article" date="2014" name="Front. Microbiol.">
        <title>High frequency of phylogenetically diverse reductive dehalogenase-homologous genes in deep subseafloor sedimentary metagenomes.</title>
        <authorList>
            <person name="Kawai M."/>
            <person name="Futagami T."/>
            <person name="Toyoda A."/>
            <person name="Takaki Y."/>
            <person name="Nishi S."/>
            <person name="Hori S."/>
            <person name="Arai W."/>
            <person name="Tsubouchi T."/>
            <person name="Morono Y."/>
            <person name="Uchiyama I."/>
            <person name="Ito T."/>
            <person name="Fujiyama A."/>
            <person name="Inagaki F."/>
            <person name="Takami H."/>
        </authorList>
    </citation>
    <scope>NUCLEOTIDE SEQUENCE</scope>
    <source>
        <strain evidence="3">Expedition CK06-06</strain>
    </source>
</reference>
<sequence>MIFAIIAVTFINIFFFQNFRIPTGSMEKSLLIGDHLFVSKLTYGPRIPNTPLAFPFTQHTMPVLKTKSYLEWVKWPYKRLAGFRKIKNNDIVVFNFPAGDTVVFEKQNQIYYSIVNSYADQIRQKDIMQNTPVKTKEEYYKLSREQVWSDYHVIDRPVDRRDNYIKRCVGIPGDTIEIRTGNLFVNGIPHQKSENQQFNYNIQTDGTRINPKAFERLDIAKSDIHSFSNSSYFVPLTDENVKKIKNFRNVVSVTKYYNQPGYFSSYIFPHDPKYPWNQD</sequence>
<dbReference type="CDD" id="cd06530">
    <property type="entry name" value="S26_SPase_I"/>
    <property type="match status" value="1"/>
</dbReference>
<dbReference type="Pfam" id="PF10502">
    <property type="entry name" value="Peptidase_S26"/>
    <property type="match status" value="1"/>
</dbReference>
<organism evidence="3">
    <name type="scientific">marine sediment metagenome</name>
    <dbReference type="NCBI Taxonomy" id="412755"/>
    <lineage>
        <taxon>unclassified sequences</taxon>
        <taxon>metagenomes</taxon>
        <taxon>ecological metagenomes</taxon>
    </lineage>
</organism>
<dbReference type="PANTHER" id="PTHR43390:SF1">
    <property type="entry name" value="CHLOROPLAST PROCESSING PEPTIDASE"/>
    <property type="match status" value="1"/>
</dbReference>
<dbReference type="SUPFAM" id="SSF51306">
    <property type="entry name" value="LexA/Signal peptidase"/>
    <property type="match status" value="1"/>
</dbReference>
<proteinExistence type="inferred from homology"/>
<feature type="domain" description="Peptidase S26" evidence="2">
    <location>
        <begin position="2"/>
        <end position="202"/>
    </location>
</feature>